<reference evidence="4 5" key="1">
    <citation type="journal article" date="2014" name="World J. Microbiol. Biotechnol.">
        <title>Biodiversity and physiological characteristics of Antarctic and Arctic lichens-associated bacteria.</title>
        <authorList>
            <person name="Lee Y.M."/>
            <person name="Kim E.H."/>
            <person name="Lee H.K."/>
            <person name="Hong S.G."/>
        </authorList>
    </citation>
    <scope>NUCLEOTIDE SEQUENCE [LARGE SCALE GENOMIC DNA]</scope>
    <source>
        <strain evidence="4 5">PAMC 26569</strain>
    </source>
</reference>
<evidence type="ECO:0000259" key="3">
    <source>
        <dbReference type="PROSITE" id="PS51387"/>
    </source>
</evidence>
<dbReference type="InterPro" id="IPR051312">
    <property type="entry name" value="Diverse_Substr_Oxidored"/>
</dbReference>
<organism evidence="4 5">
    <name type="scientific">Lichenicola cladoniae</name>
    <dbReference type="NCBI Taxonomy" id="1484109"/>
    <lineage>
        <taxon>Bacteria</taxon>
        <taxon>Pseudomonadati</taxon>
        <taxon>Pseudomonadota</taxon>
        <taxon>Alphaproteobacteria</taxon>
        <taxon>Acetobacterales</taxon>
        <taxon>Acetobacteraceae</taxon>
        <taxon>Lichenicola</taxon>
    </lineage>
</organism>
<evidence type="ECO:0000256" key="1">
    <source>
        <dbReference type="ARBA" id="ARBA00022630"/>
    </source>
</evidence>
<dbReference type="AlphaFoldDB" id="A0A6M8HTE7"/>
<feature type="domain" description="FAD-binding PCMH-type" evidence="3">
    <location>
        <begin position="1"/>
        <end position="221"/>
    </location>
</feature>
<gene>
    <name evidence="4" type="ORF">HN018_17790</name>
</gene>
<sequence length="327" mass="34818">MQPFTYVRAQSLNEALQQAAQPGAAILAGGTTMIDLMRGDLAAPSSLVDIGHLPELATIDTDGPVLRFGALVRMADAAENPTLLRDYPALPESLQQAASQQLRNAATLGGNILQRTRCPYFRNGVSACNKRVPNSGCSALDGEDREMALFGTSDLCVANYPGDWGTALAAFDTDVEISSATGRRTVPFADFHLPYGDDPVVETVLRPGEIVTAITVQATPLGRKSTYLKVRDRQSYAYALVSATVALEMDGDHVRAARVSLGGVASRPWRAPEAEAALVGRQLTQATALEAGDAAFVGARPLRQNAFKVELGRRVVARAALLASRRI</sequence>
<keyword evidence="5" id="KW-1185">Reference proteome</keyword>
<evidence type="ECO:0000256" key="2">
    <source>
        <dbReference type="ARBA" id="ARBA00022827"/>
    </source>
</evidence>
<dbReference type="InterPro" id="IPR005107">
    <property type="entry name" value="CO_DH_flav_C"/>
</dbReference>
<protein>
    <submittedName>
        <fullName evidence="4">Xanthine dehydrogenase family protein subunit M</fullName>
    </submittedName>
</protein>
<dbReference type="InterPro" id="IPR036318">
    <property type="entry name" value="FAD-bd_PCMH-like_sf"/>
</dbReference>
<dbReference type="SUPFAM" id="SSF55447">
    <property type="entry name" value="CO dehydrogenase flavoprotein C-terminal domain-like"/>
    <property type="match status" value="1"/>
</dbReference>
<dbReference type="InterPro" id="IPR036683">
    <property type="entry name" value="CO_DH_flav_C_dom_sf"/>
</dbReference>
<dbReference type="InterPro" id="IPR016169">
    <property type="entry name" value="FAD-bd_PCMH_sub2"/>
</dbReference>
<keyword evidence="2" id="KW-0274">FAD</keyword>
<dbReference type="InterPro" id="IPR016167">
    <property type="entry name" value="FAD-bd_PCMH_sub1"/>
</dbReference>
<dbReference type="Gene3D" id="3.30.465.10">
    <property type="match status" value="2"/>
</dbReference>
<dbReference type="Pfam" id="PF03450">
    <property type="entry name" value="CO_deh_flav_C"/>
    <property type="match status" value="1"/>
</dbReference>
<dbReference type="GO" id="GO:0071949">
    <property type="term" value="F:FAD binding"/>
    <property type="evidence" value="ECO:0007669"/>
    <property type="project" value="InterPro"/>
</dbReference>
<keyword evidence="1" id="KW-0285">Flavoprotein</keyword>
<dbReference type="SUPFAM" id="SSF56176">
    <property type="entry name" value="FAD-binding/transporter-associated domain-like"/>
    <property type="match status" value="1"/>
</dbReference>
<dbReference type="PROSITE" id="PS51387">
    <property type="entry name" value="FAD_PCMH"/>
    <property type="match status" value="1"/>
</dbReference>
<dbReference type="Pfam" id="PF00941">
    <property type="entry name" value="FAD_binding_5"/>
    <property type="match status" value="1"/>
</dbReference>
<evidence type="ECO:0000313" key="4">
    <source>
        <dbReference type="EMBL" id="QKE91638.1"/>
    </source>
</evidence>
<dbReference type="EMBL" id="CP053708">
    <property type="protein sequence ID" value="QKE91638.1"/>
    <property type="molecule type" value="Genomic_DNA"/>
</dbReference>
<dbReference type="Gene3D" id="3.30.43.10">
    <property type="entry name" value="Uridine Diphospho-n-acetylenolpyruvylglucosamine Reductase, domain 2"/>
    <property type="match status" value="1"/>
</dbReference>
<dbReference type="PANTHER" id="PTHR42659:SF1">
    <property type="entry name" value="OXIDOREDUCTASE"/>
    <property type="match status" value="1"/>
</dbReference>
<dbReference type="KEGG" id="lck:HN018_17790"/>
<dbReference type="Gene3D" id="3.30.390.50">
    <property type="entry name" value="CO dehydrogenase flavoprotein, C-terminal domain"/>
    <property type="match status" value="1"/>
</dbReference>
<dbReference type="GO" id="GO:0016491">
    <property type="term" value="F:oxidoreductase activity"/>
    <property type="evidence" value="ECO:0007669"/>
    <property type="project" value="InterPro"/>
</dbReference>
<evidence type="ECO:0000313" key="5">
    <source>
        <dbReference type="Proteomes" id="UP000500767"/>
    </source>
</evidence>
<dbReference type="PANTHER" id="PTHR42659">
    <property type="entry name" value="XANTHINE DEHYDROGENASE SUBUNIT C-RELATED"/>
    <property type="match status" value="1"/>
</dbReference>
<dbReference type="SMART" id="SM01092">
    <property type="entry name" value="CO_deh_flav_C"/>
    <property type="match status" value="1"/>
</dbReference>
<proteinExistence type="predicted"/>
<dbReference type="RefSeq" id="WP_171835255.1">
    <property type="nucleotide sequence ID" value="NZ_CP053708.1"/>
</dbReference>
<dbReference type="InterPro" id="IPR002346">
    <property type="entry name" value="Mopterin_DH_FAD-bd"/>
</dbReference>
<dbReference type="Proteomes" id="UP000500767">
    <property type="component" value="Chromosome"/>
</dbReference>
<name>A0A6M8HTE7_9PROT</name>
<accession>A0A6M8HTE7</accession>
<dbReference type="InterPro" id="IPR016166">
    <property type="entry name" value="FAD-bd_PCMH"/>
</dbReference>